<evidence type="ECO:0000313" key="2">
    <source>
        <dbReference type="Proteomes" id="UP001305647"/>
    </source>
</evidence>
<dbReference type="AlphaFoldDB" id="A0AAN6PQG1"/>
<reference evidence="1" key="1">
    <citation type="journal article" date="2023" name="Mol. Phylogenet. Evol.">
        <title>Genome-scale phylogeny and comparative genomics of the fungal order Sordariales.</title>
        <authorList>
            <person name="Hensen N."/>
            <person name="Bonometti L."/>
            <person name="Westerberg I."/>
            <person name="Brannstrom I.O."/>
            <person name="Guillou S."/>
            <person name="Cros-Aarteil S."/>
            <person name="Calhoun S."/>
            <person name="Haridas S."/>
            <person name="Kuo A."/>
            <person name="Mondo S."/>
            <person name="Pangilinan J."/>
            <person name="Riley R."/>
            <person name="LaButti K."/>
            <person name="Andreopoulos B."/>
            <person name="Lipzen A."/>
            <person name="Chen C."/>
            <person name="Yan M."/>
            <person name="Daum C."/>
            <person name="Ng V."/>
            <person name="Clum A."/>
            <person name="Steindorff A."/>
            <person name="Ohm R.A."/>
            <person name="Martin F."/>
            <person name="Silar P."/>
            <person name="Natvig D.O."/>
            <person name="Lalanne C."/>
            <person name="Gautier V."/>
            <person name="Ament-Velasquez S.L."/>
            <person name="Kruys A."/>
            <person name="Hutchinson M.I."/>
            <person name="Powell A.J."/>
            <person name="Barry K."/>
            <person name="Miller A.N."/>
            <person name="Grigoriev I.V."/>
            <person name="Debuchy R."/>
            <person name="Gladieux P."/>
            <person name="Hiltunen Thoren M."/>
            <person name="Johannesson H."/>
        </authorList>
    </citation>
    <scope>NUCLEOTIDE SEQUENCE</scope>
    <source>
        <strain evidence="1">CBS 757.83</strain>
    </source>
</reference>
<dbReference type="EMBL" id="MU863744">
    <property type="protein sequence ID" value="KAK4096047.1"/>
    <property type="molecule type" value="Genomic_DNA"/>
</dbReference>
<name>A0AAN6PQG1_9PEZI</name>
<organism evidence="1 2">
    <name type="scientific">Parathielavia hyrcaniae</name>
    <dbReference type="NCBI Taxonomy" id="113614"/>
    <lineage>
        <taxon>Eukaryota</taxon>
        <taxon>Fungi</taxon>
        <taxon>Dikarya</taxon>
        <taxon>Ascomycota</taxon>
        <taxon>Pezizomycotina</taxon>
        <taxon>Sordariomycetes</taxon>
        <taxon>Sordariomycetidae</taxon>
        <taxon>Sordariales</taxon>
        <taxon>Chaetomiaceae</taxon>
        <taxon>Parathielavia</taxon>
    </lineage>
</organism>
<keyword evidence="2" id="KW-1185">Reference proteome</keyword>
<sequence length="66" mass="7683">MSQDYRDRQQKMVYQQEACPVQAVPEAEKAHLNWGRCCSHLFCCGLWRASWGYCGKCWSDCLDDSC</sequence>
<reference evidence="1" key="2">
    <citation type="submission" date="2023-05" db="EMBL/GenBank/DDBJ databases">
        <authorList>
            <consortium name="Lawrence Berkeley National Laboratory"/>
            <person name="Steindorff A."/>
            <person name="Hensen N."/>
            <person name="Bonometti L."/>
            <person name="Westerberg I."/>
            <person name="Brannstrom I.O."/>
            <person name="Guillou S."/>
            <person name="Cros-Aarteil S."/>
            <person name="Calhoun S."/>
            <person name="Haridas S."/>
            <person name="Kuo A."/>
            <person name="Mondo S."/>
            <person name="Pangilinan J."/>
            <person name="Riley R."/>
            <person name="Labutti K."/>
            <person name="Andreopoulos B."/>
            <person name="Lipzen A."/>
            <person name="Chen C."/>
            <person name="Yanf M."/>
            <person name="Daum C."/>
            <person name="Ng V."/>
            <person name="Clum A."/>
            <person name="Ohm R."/>
            <person name="Martin F."/>
            <person name="Silar P."/>
            <person name="Natvig D."/>
            <person name="Lalanne C."/>
            <person name="Gautier V."/>
            <person name="Ament-Velasquez S.L."/>
            <person name="Kruys A."/>
            <person name="Hutchinson M.I."/>
            <person name="Powell A.J."/>
            <person name="Barry K."/>
            <person name="Miller A.N."/>
            <person name="Grigoriev I.V."/>
            <person name="Debuchy R."/>
            <person name="Gladieux P."/>
            <person name="Thoren M.H."/>
            <person name="Johannesson H."/>
        </authorList>
    </citation>
    <scope>NUCLEOTIDE SEQUENCE</scope>
    <source>
        <strain evidence="1">CBS 757.83</strain>
    </source>
</reference>
<dbReference type="Proteomes" id="UP001305647">
    <property type="component" value="Unassembled WGS sequence"/>
</dbReference>
<evidence type="ECO:0000313" key="1">
    <source>
        <dbReference type="EMBL" id="KAK4096047.1"/>
    </source>
</evidence>
<protein>
    <submittedName>
        <fullName evidence="1">Uncharacterized protein</fullName>
    </submittedName>
</protein>
<comment type="caution">
    <text evidence="1">The sequence shown here is derived from an EMBL/GenBank/DDBJ whole genome shotgun (WGS) entry which is preliminary data.</text>
</comment>
<proteinExistence type="predicted"/>
<gene>
    <name evidence="1" type="ORF">N658DRAFT_502028</name>
</gene>
<accession>A0AAN6PQG1</accession>